<protein>
    <recommendedName>
        <fullName evidence="4">Phage-encoded membrane protein</fullName>
    </recommendedName>
</protein>
<accession>A0AAX0UG94</accession>
<organism evidence="2 3">
    <name type="scientific">Burkholderia pseudomallei</name>
    <name type="common">Pseudomonas pseudomallei</name>
    <dbReference type="NCBI Taxonomy" id="28450"/>
    <lineage>
        <taxon>Bacteria</taxon>
        <taxon>Pseudomonadati</taxon>
        <taxon>Pseudomonadota</taxon>
        <taxon>Betaproteobacteria</taxon>
        <taxon>Burkholderiales</taxon>
        <taxon>Burkholderiaceae</taxon>
        <taxon>Burkholderia</taxon>
        <taxon>pseudomallei group</taxon>
    </lineage>
</organism>
<dbReference type="EMBL" id="PHRB01000002">
    <property type="protein sequence ID" value="PJO67499.1"/>
    <property type="molecule type" value="Genomic_DNA"/>
</dbReference>
<evidence type="ECO:0000313" key="2">
    <source>
        <dbReference type="EMBL" id="PJO67499.1"/>
    </source>
</evidence>
<sequence length="69" mass="7623">MRKHTMKPYVFSIGILLMLSFSLTGIHCLTADVLRLFDVRHARTIAFAIGVVALVALVAALAWSVPSRR</sequence>
<reference evidence="2 3" key="1">
    <citation type="submission" date="2017-11" db="EMBL/GenBank/DDBJ databases">
        <title>Molecular characterization of Burkholderia pseudomallei and closely related isolates from Vietnam.</title>
        <authorList>
            <person name="Ustinov D.V."/>
            <person name="Antonov A.S."/>
            <person name="Avdusheva E.F."/>
            <person name="Shpak I.M."/>
            <person name="Zakharova I.B."/>
            <person name="Thi L.A."/>
            <person name="Teteryatnikova N."/>
            <person name="Lopasteyskaya Y.A."/>
            <person name="Kuzyutina J.A."/>
            <person name="Ngo T.N."/>
            <person name="Victorov D.V."/>
        </authorList>
    </citation>
    <scope>NUCLEOTIDE SEQUENCE [LARGE SCALE GENOMIC DNA]</scope>
    <source>
        <strain evidence="2 3">V1512</strain>
    </source>
</reference>
<feature type="transmembrane region" description="Helical" evidence="1">
    <location>
        <begin position="44"/>
        <end position="65"/>
    </location>
</feature>
<keyword evidence="1" id="KW-0472">Membrane</keyword>
<evidence type="ECO:0008006" key="4">
    <source>
        <dbReference type="Google" id="ProtNLM"/>
    </source>
</evidence>
<evidence type="ECO:0000313" key="3">
    <source>
        <dbReference type="Proteomes" id="UP000231878"/>
    </source>
</evidence>
<proteinExistence type="predicted"/>
<name>A0AAX0UG94_BURPE</name>
<keyword evidence="1" id="KW-1133">Transmembrane helix</keyword>
<comment type="caution">
    <text evidence="2">The sequence shown here is derived from an EMBL/GenBank/DDBJ whole genome shotgun (WGS) entry which is preliminary data.</text>
</comment>
<dbReference type="Proteomes" id="UP000231878">
    <property type="component" value="Unassembled WGS sequence"/>
</dbReference>
<evidence type="ECO:0000256" key="1">
    <source>
        <dbReference type="SAM" id="Phobius"/>
    </source>
</evidence>
<dbReference type="AlphaFoldDB" id="A0AAX0UG94"/>
<keyword evidence="1" id="KW-0812">Transmembrane</keyword>
<gene>
    <name evidence="2" type="ORF">CWD88_03435</name>
</gene>